<dbReference type="InterPro" id="IPR012340">
    <property type="entry name" value="NA-bd_OB-fold"/>
</dbReference>
<dbReference type="SMART" id="SM00382">
    <property type="entry name" value="AAA"/>
    <property type="match status" value="1"/>
</dbReference>
<reference evidence="5 6" key="1">
    <citation type="journal article" date="2011" name="J. Bacteriol.">
        <title>Complete genome sequence of the thermoacidophilic crenarchaeon Thermoproteus uzoniensis 768-20.</title>
        <authorList>
            <person name="Mardanov A.V."/>
            <person name="Gumerov V.M."/>
            <person name="Beletsky A.V."/>
            <person name="Prokofeva M.I."/>
            <person name="Bonch-Osmolovskaya E.A."/>
            <person name="Ravin N.V."/>
            <person name="Skryabin K.G."/>
        </authorList>
    </citation>
    <scope>NUCLEOTIDE SEQUENCE [LARGE SCALE GENOMIC DNA]</scope>
    <source>
        <strain evidence="5 6">768-20</strain>
    </source>
</reference>
<dbReference type="Pfam" id="PF17912">
    <property type="entry name" value="OB_MalK"/>
    <property type="match status" value="1"/>
</dbReference>
<dbReference type="Gene3D" id="2.40.50.100">
    <property type="match status" value="1"/>
</dbReference>
<dbReference type="InterPro" id="IPR003593">
    <property type="entry name" value="AAA+_ATPase"/>
</dbReference>
<dbReference type="InterPro" id="IPR003439">
    <property type="entry name" value="ABC_transporter-like_ATP-bd"/>
</dbReference>
<dbReference type="EMBL" id="CP002590">
    <property type="protein sequence ID" value="AEA12237.1"/>
    <property type="molecule type" value="Genomic_DNA"/>
</dbReference>
<dbReference type="RefSeq" id="WP_013679573.1">
    <property type="nucleotide sequence ID" value="NC_015315.1"/>
</dbReference>
<dbReference type="HOGENOM" id="CLU_000604_1_1_2"/>
<keyword evidence="2" id="KW-0547">Nucleotide-binding</keyword>
<dbReference type="InterPro" id="IPR027417">
    <property type="entry name" value="P-loop_NTPase"/>
</dbReference>
<keyword evidence="3" id="KW-0067">ATP-binding</keyword>
<dbReference type="Gene3D" id="2.40.50.140">
    <property type="entry name" value="Nucleic acid-binding proteins"/>
    <property type="match status" value="1"/>
</dbReference>
<keyword evidence="1" id="KW-0813">Transport</keyword>
<dbReference type="AlphaFoldDB" id="F2L4Y8"/>
<feature type="domain" description="ABC transporter" evidence="4">
    <location>
        <begin position="4"/>
        <end position="241"/>
    </location>
</feature>
<dbReference type="InterPro" id="IPR008995">
    <property type="entry name" value="Mo/tungstate-bd_C_term_dom"/>
</dbReference>
<dbReference type="KEGG" id="tuz:TUZN_0747"/>
<dbReference type="PROSITE" id="PS00211">
    <property type="entry name" value="ABC_TRANSPORTER_1"/>
    <property type="match status" value="1"/>
</dbReference>
<dbReference type="NCBIfam" id="NF040933">
    <property type="entry name" value="ABC_arch_GlcV"/>
    <property type="match status" value="1"/>
</dbReference>
<dbReference type="Pfam" id="PF00005">
    <property type="entry name" value="ABC_tran"/>
    <property type="match status" value="1"/>
</dbReference>
<accession>F2L4Y8</accession>
<dbReference type="GO" id="GO:0140359">
    <property type="term" value="F:ABC-type transporter activity"/>
    <property type="evidence" value="ECO:0007669"/>
    <property type="project" value="InterPro"/>
</dbReference>
<dbReference type="InterPro" id="IPR017871">
    <property type="entry name" value="ABC_transporter-like_CS"/>
</dbReference>
<dbReference type="GO" id="GO:0008643">
    <property type="term" value="P:carbohydrate transport"/>
    <property type="evidence" value="ECO:0007669"/>
    <property type="project" value="InterPro"/>
</dbReference>
<proteinExistence type="predicted"/>
<dbReference type="eggNOG" id="arCOG00177">
    <property type="taxonomic scope" value="Archaea"/>
</dbReference>
<evidence type="ECO:0000313" key="5">
    <source>
        <dbReference type="EMBL" id="AEA12237.1"/>
    </source>
</evidence>
<dbReference type="PANTHER" id="PTHR43875">
    <property type="entry name" value="MALTODEXTRIN IMPORT ATP-BINDING PROTEIN MSMX"/>
    <property type="match status" value="1"/>
</dbReference>
<dbReference type="PANTHER" id="PTHR43875:SF4">
    <property type="entry name" value="GLUCOSE IMPORT ATP-BINDING PROTEIN GLCV"/>
    <property type="match status" value="1"/>
</dbReference>
<dbReference type="GO" id="GO:0016887">
    <property type="term" value="F:ATP hydrolysis activity"/>
    <property type="evidence" value="ECO:0007669"/>
    <property type="project" value="InterPro"/>
</dbReference>
<dbReference type="CDD" id="cd03301">
    <property type="entry name" value="ABC_MalK_N"/>
    <property type="match status" value="1"/>
</dbReference>
<dbReference type="GO" id="GO:0005524">
    <property type="term" value="F:ATP binding"/>
    <property type="evidence" value="ECO:0007669"/>
    <property type="project" value="UniProtKB-KW"/>
</dbReference>
<evidence type="ECO:0000313" key="6">
    <source>
        <dbReference type="Proteomes" id="UP000008138"/>
    </source>
</evidence>
<evidence type="ECO:0000259" key="4">
    <source>
        <dbReference type="PROSITE" id="PS50893"/>
    </source>
</evidence>
<dbReference type="InterPro" id="IPR053598">
    <property type="entry name" value="ABC-Glucose_import_ATPase"/>
</dbReference>
<dbReference type="GO" id="GO:0055052">
    <property type="term" value="C:ATP-binding cassette (ABC) transporter complex, substrate-binding subunit-containing"/>
    <property type="evidence" value="ECO:0007669"/>
    <property type="project" value="TreeGrafter"/>
</dbReference>
<organism evidence="5 6">
    <name type="scientific">Thermoproteus uzoniensis (strain 768-20)</name>
    <dbReference type="NCBI Taxonomy" id="999630"/>
    <lineage>
        <taxon>Archaea</taxon>
        <taxon>Thermoproteota</taxon>
        <taxon>Thermoprotei</taxon>
        <taxon>Thermoproteales</taxon>
        <taxon>Thermoproteaceae</taxon>
        <taxon>Thermoproteus</taxon>
    </lineage>
</organism>
<protein>
    <submittedName>
        <fullName evidence="5">ABC transporter related protein</fullName>
    </submittedName>
</protein>
<dbReference type="FunFam" id="3.40.50.300:FF:000042">
    <property type="entry name" value="Maltose/maltodextrin ABC transporter, ATP-binding protein"/>
    <property type="match status" value="1"/>
</dbReference>
<sequence length="369" mass="40932">MVVVTLEHVDKIFPPNVVALKDVNLKINDGEFFVVLGPSGHGKTTFLRVLAGLEVPTRGRILFDDDVIVDVERKVFVEPPKRNVGMVFQNWALYPHMKVFDNIAFPLKIKKLPKREIEARVKEVAEILGIGDLLDRYPRQLSGGQQQRVAIARALVKQPRLLLLDEPFSNLDARIRISARAFVKRLQRELKITTILVTHDQQDAYSVADRLAVLRRGVIQQVGGVEDLLERPANLFVATFLGDPPMNVFEAKLLKEAGGYLADAGSLKIPLPNSPALAEHVGKKVYVGIRPADIYVAEAPQSKDDVAIPKGRVKIVEVTGFVTTALIEWDGLEARVEVVGRPPAEGAETVVYVRPQKIKVFGEDEKAVL</sequence>
<name>F2L4Y8_THEU7</name>
<dbReference type="InterPro" id="IPR040582">
    <property type="entry name" value="OB_MalK-like"/>
</dbReference>
<keyword evidence="6" id="KW-1185">Reference proteome</keyword>
<dbReference type="Proteomes" id="UP000008138">
    <property type="component" value="Chromosome"/>
</dbReference>
<dbReference type="OrthoDB" id="18368at2157"/>
<dbReference type="Gene3D" id="3.40.50.300">
    <property type="entry name" value="P-loop containing nucleotide triphosphate hydrolases"/>
    <property type="match status" value="1"/>
</dbReference>
<evidence type="ECO:0000256" key="3">
    <source>
        <dbReference type="ARBA" id="ARBA00022840"/>
    </source>
</evidence>
<evidence type="ECO:0000256" key="1">
    <source>
        <dbReference type="ARBA" id="ARBA00022448"/>
    </source>
</evidence>
<dbReference type="SUPFAM" id="SSF50331">
    <property type="entry name" value="MOP-like"/>
    <property type="match status" value="1"/>
</dbReference>
<dbReference type="STRING" id="999630.TUZN_0747"/>
<dbReference type="PROSITE" id="PS50893">
    <property type="entry name" value="ABC_TRANSPORTER_2"/>
    <property type="match status" value="1"/>
</dbReference>
<reference key="2">
    <citation type="submission" date="2011-03" db="EMBL/GenBank/DDBJ databases">
        <title>Complete genome sequence of the thermoacidophilic crenarchaeon Thermoproteus uzoniensis 768-20.</title>
        <authorList>
            <person name="Mardanov A.V."/>
            <person name="Gumerov V.M."/>
            <person name="Beletsky A.V."/>
            <person name="Prokofeva M.I."/>
            <person name="Bonch-Osmolovskaya E.A."/>
            <person name="Ravin N.V."/>
            <person name="Skryabin K.G."/>
        </authorList>
    </citation>
    <scope>NUCLEOTIDE SEQUENCE</scope>
    <source>
        <strain>768-20</strain>
    </source>
</reference>
<gene>
    <name evidence="5" type="ordered locus">TUZN_0747</name>
</gene>
<dbReference type="SUPFAM" id="SSF52540">
    <property type="entry name" value="P-loop containing nucleoside triphosphate hydrolases"/>
    <property type="match status" value="1"/>
</dbReference>
<dbReference type="InterPro" id="IPR015855">
    <property type="entry name" value="ABC_transpr_MalK-like"/>
</dbReference>
<dbReference type="GeneID" id="10360286"/>
<dbReference type="InterPro" id="IPR047641">
    <property type="entry name" value="ABC_transpr_MalK/UgpC-like"/>
</dbReference>
<evidence type="ECO:0000256" key="2">
    <source>
        <dbReference type="ARBA" id="ARBA00022741"/>
    </source>
</evidence>